<protein>
    <recommendedName>
        <fullName evidence="4">NIF system FeS cluster assembly NifU N-terminal domain-containing protein</fullName>
    </recommendedName>
</protein>
<comment type="caution">
    <text evidence="2">The sequence shown here is derived from an EMBL/GenBank/DDBJ whole genome shotgun (WGS) entry which is preliminary data.</text>
</comment>
<evidence type="ECO:0000256" key="1">
    <source>
        <dbReference type="SAM" id="MobiDB-lite"/>
    </source>
</evidence>
<accession>A0ABP9V7I4</accession>
<evidence type="ECO:0000313" key="2">
    <source>
        <dbReference type="EMBL" id="GAA5497509.1"/>
    </source>
</evidence>
<reference evidence="2 3" key="1">
    <citation type="submission" date="2024-02" db="EMBL/GenBank/DDBJ databases">
        <title>Rubritalea halochordaticola NBRC 107102.</title>
        <authorList>
            <person name="Ichikawa N."/>
            <person name="Katano-Makiyama Y."/>
            <person name="Hidaka K."/>
        </authorList>
    </citation>
    <scope>NUCLEOTIDE SEQUENCE [LARGE SCALE GENOMIC DNA]</scope>
    <source>
        <strain evidence="2 3">NBRC 107102</strain>
    </source>
</reference>
<dbReference type="Proteomes" id="UP001424741">
    <property type="component" value="Unassembled WGS sequence"/>
</dbReference>
<feature type="region of interest" description="Disordered" evidence="1">
    <location>
        <begin position="29"/>
        <end position="56"/>
    </location>
</feature>
<feature type="compositionally biased region" description="Polar residues" evidence="1">
    <location>
        <begin position="29"/>
        <end position="42"/>
    </location>
</feature>
<keyword evidence="3" id="KW-1185">Reference proteome</keyword>
<evidence type="ECO:0000313" key="3">
    <source>
        <dbReference type="Proteomes" id="UP001424741"/>
    </source>
</evidence>
<evidence type="ECO:0008006" key="4">
    <source>
        <dbReference type="Google" id="ProtNLM"/>
    </source>
</evidence>
<organism evidence="2 3">
    <name type="scientific">Rubritalea halochordaticola</name>
    <dbReference type="NCBI Taxonomy" id="714537"/>
    <lineage>
        <taxon>Bacteria</taxon>
        <taxon>Pseudomonadati</taxon>
        <taxon>Verrucomicrobiota</taxon>
        <taxon>Verrucomicrobiia</taxon>
        <taxon>Verrucomicrobiales</taxon>
        <taxon>Rubritaleaceae</taxon>
        <taxon>Rubritalea</taxon>
    </lineage>
</organism>
<proteinExistence type="predicted"/>
<sequence>MKHGACGECSVSSKQFAALLDEALHDETFSTTNDTNLTNGTPAGSGKDRGERKKAC</sequence>
<name>A0ABP9V7I4_9BACT</name>
<feature type="compositionally biased region" description="Basic and acidic residues" evidence="1">
    <location>
        <begin position="46"/>
        <end position="56"/>
    </location>
</feature>
<dbReference type="EMBL" id="BAABRL010000016">
    <property type="protein sequence ID" value="GAA5497509.1"/>
    <property type="molecule type" value="Genomic_DNA"/>
</dbReference>
<gene>
    <name evidence="2" type="ORF">Rhal01_03705</name>
</gene>